<evidence type="ECO:0000313" key="2">
    <source>
        <dbReference type="Proteomes" id="UP000507222"/>
    </source>
</evidence>
<organism evidence="1 2">
    <name type="scientific">Prunus armeniaca</name>
    <name type="common">Apricot</name>
    <name type="synonym">Armeniaca vulgaris</name>
    <dbReference type="NCBI Taxonomy" id="36596"/>
    <lineage>
        <taxon>Eukaryota</taxon>
        <taxon>Viridiplantae</taxon>
        <taxon>Streptophyta</taxon>
        <taxon>Embryophyta</taxon>
        <taxon>Tracheophyta</taxon>
        <taxon>Spermatophyta</taxon>
        <taxon>Magnoliopsida</taxon>
        <taxon>eudicotyledons</taxon>
        <taxon>Gunneridae</taxon>
        <taxon>Pentapetalae</taxon>
        <taxon>rosids</taxon>
        <taxon>fabids</taxon>
        <taxon>Rosales</taxon>
        <taxon>Rosaceae</taxon>
        <taxon>Amygdaloideae</taxon>
        <taxon>Amygdaleae</taxon>
        <taxon>Prunus</taxon>
    </lineage>
</organism>
<evidence type="ECO:0000313" key="1">
    <source>
        <dbReference type="EMBL" id="CAB4283551.1"/>
    </source>
</evidence>
<proteinExistence type="predicted"/>
<dbReference type="Proteomes" id="UP000507222">
    <property type="component" value="Unassembled WGS sequence"/>
</dbReference>
<accession>A0A6J5V5U4</accession>
<dbReference type="AlphaFoldDB" id="A0A6J5V5U4"/>
<sequence length="110" mass="12220">MDRTNSIPLQGPNLWKPHHLKIDIQPEAQKLDSEDARIANYFDVIAGTSTAGPAYSLPQNLPQETVSDRRSNLTQELTCPTIQLSKVLSMTVFPDFRDVGWIAIVATNSL</sequence>
<dbReference type="EMBL" id="CAEKDK010000006">
    <property type="protein sequence ID" value="CAB4283551.1"/>
    <property type="molecule type" value="Genomic_DNA"/>
</dbReference>
<gene>
    <name evidence="1" type="ORF">CURHAP_LOCUS38295</name>
</gene>
<protein>
    <submittedName>
        <fullName evidence="1">Uncharacterized protein</fullName>
    </submittedName>
</protein>
<name>A0A6J5V5U4_PRUAR</name>
<reference evidence="1 2" key="1">
    <citation type="submission" date="2020-05" db="EMBL/GenBank/DDBJ databases">
        <authorList>
            <person name="Campoy J."/>
            <person name="Schneeberger K."/>
            <person name="Spophaly S."/>
        </authorList>
    </citation>
    <scope>NUCLEOTIDE SEQUENCE [LARGE SCALE GENOMIC DNA]</scope>
    <source>
        <strain evidence="1">PruArmRojPasFocal</strain>
    </source>
</reference>